<comment type="caution">
    <text evidence="1">The sequence shown here is derived from an EMBL/GenBank/DDBJ whole genome shotgun (WGS) entry which is preliminary data.</text>
</comment>
<accession>A0A5M8QJU0</accession>
<reference evidence="1 2" key="1">
    <citation type="submission" date="2019-08" db="EMBL/GenBank/DDBJ databases">
        <title>Agrococcus lahaulensis sp. nov., isolated from a cold desert of the Indian Himalayas.</title>
        <authorList>
            <person name="Qu J.H."/>
        </authorList>
    </citation>
    <scope>NUCLEOTIDE SEQUENCE [LARGE SCALE GENOMIC DNA]</scope>
    <source>
        <strain evidence="1 2">NS18</strain>
    </source>
</reference>
<dbReference type="RefSeq" id="WP_146355172.1">
    <property type="nucleotide sequence ID" value="NZ_VOIR01000011.1"/>
</dbReference>
<dbReference type="Gene3D" id="1.25.10.10">
    <property type="entry name" value="Leucine-rich Repeat Variant"/>
    <property type="match status" value="1"/>
</dbReference>
<name>A0A5M8QJU0_9MICO</name>
<gene>
    <name evidence="1" type="ORF">FQ330_03210</name>
</gene>
<keyword evidence="2" id="KW-1185">Reference proteome</keyword>
<dbReference type="EMBL" id="VOIR01000011">
    <property type="protein sequence ID" value="KAA6436427.1"/>
    <property type="molecule type" value="Genomic_DNA"/>
</dbReference>
<protein>
    <submittedName>
        <fullName evidence="1">Uncharacterized protein</fullName>
    </submittedName>
</protein>
<evidence type="ECO:0000313" key="2">
    <source>
        <dbReference type="Proteomes" id="UP000323221"/>
    </source>
</evidence>
<dbReference type="InterPro" id="IPR011989">
    <property type="entry name" value="ARM-like"/>
</dbReference>
<evidence type="ECO:0000313" key="1">
    <source>
        <dbReference type="EMBL" id="KAA6436427.1"/>
    </source>
</evidence>
<dbReference type="InterPro" id="IPR016024">
    <property type="entry name" value="ARM-type_fold"/>
</dbReference>
<proteinExistence type="predicted"/>
<dbReference type="AlphaFoldDB" id="A0A5M8QJU0"/>
<dbReference type="Proteomes" id="UP000323221">
    <property type="component" value="Unassembled WGS sequence"/>
</dbReference>
<dbReference type="SUPFAM" id="SSF48371">
    <property type="entry name" value="ARM repeat"/>
    <property type="match status" value="1"/>
</dbReference>
<organism evidence="1 2">
    <name type="scientific">Agrococcus sediminis</name>
    <dbReference type="NCBI Taxonomy" id="2599924"/>
    <lineage>
        <taxon>Bacteria</taxon>
        <taxon>Bacillati</taxon>
        <taxon>Actinomycetota</taxon>
        <taxon>Actinomycetes</taxon>
        <taxon>Micrococcales</taxon>
        <taxon>Microbacteriaceae</taxon>
        <taxon>Agrococcus</taxon>
    </lineage>
</organism>
<sequence length="210" mass="23158">MPFLDEVDALPVTRGIAHEEALEYLRQALQRSSTRTIAGDESTSEQVLDYLSEHESVWVRMRVGANPSSAPASLNALAFDMAPMVRHAVAGNPTARLPTLSNLALDTSVLIRCRVASNPSLTGWELLMLDRDEVPAVRAAVHGVARGRTLPLSRIAWLIVHSETKELRSAAEQGWVDREEEVKAWLALNHAWFVAGNTPLEWVRPVVAEP</sequence>